<dbReference type="CDD" id="cd00063">
    <property type="entry name" value="FN3"/>
    <property type="match status" value="2"/>
</dbReference>
<name>A0A448WNC7_9PLAT</name>
<dbReference type="GO" id="GO:0098609">
    <property type="term" value="P:cell-cell adhesion"/>
    <property type="evidence" value="ECO:0007669"/>
    <property type="project" value="TreeGrafter"/>
</dbReference>
<dbReference type="InterPro" id="IPR007110">
    <property type="entry name" value="Ig-like_dom"/>
</dbReference>
<keyword evidence="1" id="KW-0677">Repeat</keyword>
<dbReference type="SMART" id="SM00060">
    <property type="entry name" value="FN3"/>
    <property type="match status" value="2"/>
</dbReference>
<accession>A0A448WNC7</accession>
<dbReference type="InterPro" id="IPR036179">
    <property type="entry name" value="Ig-like_dom_sf"/>
</dbReference>
<dbReference type="PROSITE" id="PS50835">
    <property type="entry name" value="IG_LIKE"/>
    <property type="match status" value="1"/>
</dbReference>
<feature type="domain" description="Ig-like" evidence="5">
    <location>
        <begin position="104"/>
        <end position="203"/>
    </location>
</feature>
<keyword evidence="2" id="KW-1015">Disulfide bond</keyword>
<feature type="region of interest" description="Disordered" evidence="3">
    <location>
        <begin position="512"/>
        <end position="555"/>
    </location>
</feature>
<feature type="domain" description="Fibronectin type-III" evidence="6">
    <location>
        <begin position="257"/>
        <end position="358"/>
    </location>
</feature>
<evidence type="ECO:0000256" key="2">
    <source>
        <dbReference type="ARBA" id="ARBA00023157"/>
    </source>
</evidence>
<feature type="region of interest" description="Disordered" evidence="3">
    <location>
        <begin position="1035"/>
        <end position="1069"/>
    </location>
</feature>
<dbReference type="PROSITE" id="PS50853">
    <property type="entry name" value="FN3"/>
    <property type="match status" value="2"/>
</dbReference>
<dbReference type="Pfam" id="PF00041">
    <property type="entry name" value="fn3"/>
    <property type="match status" value="2"/>
</dbReference>
<dbReference type="PANTHER" id="PTHR44170">
    <property type="entry name" value="PROTEIN SIDEKICK"/>
    <property type="match status" value="1"/>
</dbReference>
<dbReference type="EMBL" id="CAAALY010026111">
    <property type="protein sequence ID" value="VEL15836.1"/>
    <property type="molecule type" value="Genomic_DNA"/>
</dbReference>
<feature type="compositionally biased region" description="Basic and acidic residues" evidence="3">
    <location>
        <begin position="513"/>
        <end position="543"/>
    </location>
</feature>
<evidence type="ECO:0000256" key="4">
    <source>
        <dbReference type="SAM" id="Phobius"/>
    </source>
</evidence>
<dbReference type="Gene3D" id="2.60.40.10">
    <property type="entry name" value="Immunoglobulins"/>
    <property type="match status" value="4"/>
</dbReference>
<dbReference type="InterPro" id="IPR003961">
    <property type="entry name" value="FN3_dom"/>
</dbReference>
<evidence type="ECO:0000256" key="1">
    <source>
        <dbReference type="ARBA" id="ARBA00022737"/>
    </source>
</evidence>
<feature type="region of interest" description="Disordered" evidence="3">
    <location>
        <begin position="815"/>
        <end position="839"/>
    </location>
</feature>
<evidence type="ECO:0000313" key="8">
    <source>
        <dbReference type="Proteomes" id="UP000784294"/>
    </source>
</evidence>
<evidence type="ECO:0000313" key="7">
    <source>
        <dbReference type="EMBL" id="VEL15836.1"/>
    </source>
</evidence>
<dbReference type="AlphaFoldDB" id="A0A448WNC7"/>
<dbReference type="SUPFAM" id="SSF48726">
    <property type="entry name" value="Immunoglobulin"/>
    <property type="match status" value="2"/>
</dbReference>
<keyword evidence="4" id="KW-1133">Transmembrane helix</keyword>
<evidence type="ECO:0000259" key="5">
    <source>
        <dbReference type="PROSITE" id="PS50835"/>
    </source>
</evidence>
<feature type="compositionally biased region" description="Basic residues" evidence="3">
    <location>
        <begin position="815"/>
        <end position="827"/>
    </location>
</feature>
<dbReference type="InterPro" id="IPR013783">
    <property type="entry name" value="Ig-like_fold"/>
</dbReference>
<feature type="domain" description="Fibronectin type-III" evidence="6">
    <location>
        <begin position="620"/>
        <end position="715"/>
    </location>
</feature>
<evidence type="ECO:0000256" key="3">
    <source>
        <dbReference type="SAM" id="MobiDB-lite"/>
    </source>
</evidence>
<comment type="caution">
    <text evidence="7">The sequence shown here is derived from an EMBL/GenBank/DDBJ whole genome shotgun (WGS) entry which is preliminary data.</text>
</comment>
<protein>
    <recommendedName>
        <fullName evidence="9">Fibronectin type-III domain-containing protein</fullName>
    </recommendedName>
</protein>
<proteinExistence type="predicted"/>
<dbReference type="SMART" id="SM00409">
    <property type="entry name" value="IG"/>
    <property type="match status" value="2"/>
</dbReference>
<feature type="transmembrane region" description="Helical" evidence="4">
    <location>
        <begin position="763"/>
        <end position="787"/>
    </location>
</feature>
<keyword evidence="4" id="KW-0812">Transmembrane</keyword>
<gene>
    <name evidence="7" type="ORF">PXEA_LOCUS9276</name>
</gene>
<sequence length="1084" mass="116058">MPLFPPEDGQAVGDQPAKYLLHPSGRLVIFHATRADEGQYTCTAHSSVNTVSSSALLRVLPARHRPPVPPPGVFRPGQSGQHGQPGHLDGLGLLSPRLDDVIAPVIILPPANQTLLLDQTATLQCDLGATRQPNGLLPGAAGRSGVVVGPRVVWLRATRATGGLHEQLDEATPNNRYLVKPDGILQILRLQPTDAGRYTCLASVWLPGPAGQTGSAPAGLGPGAGGPPLLLQSNWTAQLSVVAHQSLVHPVPAPLPPPRNLMATNVTATSVILAWEAPMMHDSPPPGEPSITYWVELYRPDVPALGWQVVEKNWPASTVQLGDLNPHTVYYFLIRPRWRHGRVGWASAPLGPVHTLAEVESRAGLEARPQLTNQEVIRLIQRLDVHQLHVRPVAATRVQVAWTVQDHAAVLSVIGGYSIRYREVALMRCVASGRLNEPLTDRLGAGLADEAGDSSVAVSFSQTAENDFCSLRPGPETGVADPRQLLASLRSMQQLIQLEDHMAELHAATRATGSDEKTAGLEPVKPEAARTRGPIERSKDVKPTHRGLGLSASSRHAGGMDPVAEVIRHQEQELLRDLDPFTCYEIEVEPYSINSLVGNVKGRESVSRTVLTYESPPGAPPQRLRGVWISNSSLRLSWSPPRARTWNGLLKGYFVFVYDEQTKGHRKLTVHRDQREILLERLASPRHLYVVQMASENCKGGGGRSEALELTPRLRHVGLGVGWGFDPDTGLPLGPESTASPRLSSVSTLATADGQAIFFRQPWFIGTIVGCLLLWALLMMLISYRCYRQHNGHLLKKHAAGLSDDIASGGYQSHRRLHQQHSLHHTSHSPQAEMAPTTLGSCSTATVSGLIGELNQTGSLYANDKDSFQLEPLLKPSPRLLHQPPATLAPSSLASSTLLITTPQSPQIEAHAGGRHHSLVNGLHYPSVPLDTGHPGPAIAYTNNNNNNNNTTTTTTTGGYVADPQLASAMLGLMQTSHINLQQPVSTATSCQAAVSLPLQLPASSAASMSALKQAHQLIAQAPVYSTYSNLAGPSDSPMASGHPHSVAGADGAGQSAPQHPSNTGLPMVAPVAQPGLDFLCATS</sequence>
<dbReference type="SUPFAM" id="SSF49265">
    <property type="entry name" value="Fibronectin type III"/>
    <property type="match status" value="2"/>
</dbReference>
<dbReference type="InterPro" id="IPR003599">
    <property type="entry name" value="Ig_sub"/>
</dbReference>
<feature type="non-terminal residue" evidence="7">
    <location>
        <position position="1084"/>
    </location>
</feature>
<dbReference type="OrthoDB" id="428111at2759"/>
<dbReference type="InterPro" id="IPR036116">
    <property type="entry name" value="FN3_sf"/>
</dbReference>
<dbReference type="Proteomes" id="UP000784294">
    <property type="component" value="Unassembled WGS sequence"/>
</dbReference>
<keyword evidence="8" id="KW-1185">Reference proteome</keyword>
<keyword evidence="4" id="KW-0472">Membrane</keyword>
<organism evidence="7 8">
    <name type="scientific">Protopolystoma xenopodis</name>
    <dbReference type="NCBI Taxonomy" id="117903"/>
    <lineage>
        <taxon>Eukaryota</taxon>
        <taxon>Metazoa</taxon>
        <taxon>Spiralia</taxon>
        <taxon>Lophotrochozoa</taxon>
        <taxon>Platyhelminthes</taxon>
        <taxon>Monogenea</taxon>
        <taxon>Polyopisthocotylea</taxon>
        <taxon>Polystomatidea</taxon>
        <taxon>Polystomatidae</taxon>
        <taxon>Protopolystoma</taxon>
    </lineage>
</organism>
<evidence type="ECO:0008006" key="9">
    <source>
        <dbReference type="Google" id="ProtNLM"/>
    </source>
</evidence>
<evidence type="ECO:0000259" key="6">
    <source>
        <dbReference type="PROSITE" id="PS50853"/>
    </source>
</evidence>
<feature type="compositionally biased region" description="Polar residues" evidence="3">
    <location>
        <begin position="1056"/>
        <end position="1065"/>
    </location>
</feature>
<dbReference type="PANTHER" id="PTHR44170:SF60">
    <property type="entry name" value="ROUNDABOUT HOMOLOG 1"/>
    <property type="match status" value="1"/>
</dbReference>
<reference evidence="7" key="1">
    <citation type="submission" date="2018-11" db="EMBL/GenBank/DDBJ databases">
        <authorList>
            <consortium name="Pathogen Informatics"/>
        </authorList>
    </citation>
    <scope>NUCLEOTIDE SEQUENCE</scope>
</reference>